<name>D5EEJ0_AMICL</name>
<comment type="similarity">
    <text evidence="1 2">Belongs to the Iojap/RsfS family.</text>
</comment>
<evidence type="ECO:0000313" key="3">
    <source>
        <dbReference type="EMBL" id="ADE56972.1"/>
    </source>
</evidence>
<comment type="subunit">
    <text evidence="2">Interacts with ribosomal protein uL14 (rplN).</text>
</comment>
<dbReference type="KEGG" id="aco:Amico_0840"/>
<proteinExistence type="inferred from homology"/>
<comment type="function">
    <text evidence="2">Functions as a ribosomal silencing factor. Interacts with ribosomal protein uL14 (rplN), blocking formation of intersubunit bridge B8. Prevents association of the 30S and 50S ribosomal subunits and the formation of functional ribosomes, thus repressing translation.</text>
</comment>
<dbReference type="HOGENOM" id="CLU_092688_5_0_0"/>
<dbReference type="Gene3D" id="3.30.460.10">
    <property type="entry name" value="Beta Polymerase, domain 2"/>
    <property type="match status" value="1"/>
</dbReference>
<dbReference type="NCBIfam" id="TIGR00090">
    <property type="entry name" value="rsfS_iojap_ybeB"/>
    <property type="match status" value="1"/>
</dbReference>
<dbReference type="SUPFAM" id="SSF81301">
    <property type="entry name" value="Nucleotidyltransferase"/>
    <property type="match status" value="1"/>
</dbReference>
<protein>
    <recommendedName>
        <fullName evidence="2">Ribosomal silencing factor RsfS</fullName>
    </recommendedName>
</protein>
<accession>D5EEJ0</accession>
<keyword evidence="2" id="KW-0963">Cytoplasm</keyword>
<comment type="subcellular location">
    <subcellularLocation>
        <location evidence="2">Cytoplasm</location>
    </subcellularLocation>
</comment>
<dbReference type="GO" id="GO:0090071">
    <property type="term" value="P:negative regulation of ribosome biogenesis"/>
    <property type="evidence" value="ECO:0007669"/>
    <property type="project" value="UniProtKB-UniRule"/>
</dbReference>
<dbReference type="AlphaFoldDB" id="D5EEJ0"/>
<dbReference type="InterPro" id="IPR004394">
    <property type="entry name" value="Iojap/RsfS/C7orf30"/>
</dbReference>
<keyword evidence="2" id="KW-0678">Repressor</keyword>
<evidence type="ECO:0000313" key="4">
    <source>
        <dbReference type="Proteomes" id="UP000002366"/>
    </source>
</evidence>
<dbReference type="GO" id="GO:0017148">
    <property type="term" value="P:negative regulation of translation"/>
    <property type="evidence" value="ECO:0007669"/>
    <property type="project" value="UniProtKB-UniRule"/>
</dbReference>
<reference evidence="3 4" key="1">
    <citation type="journal article" date="2010" name="Stand. Genomic Sci.">
        <title>Complete genome sequence of Aminobacterium colombiense type strain (ALA-1).</title>
        <authorList>
            <person name="Chertkov O."/>
            <person name="Sikorski J."/>
            <person name="Brambilla E."/>
            <person name="Lapidus A."/>
            <person name="Copeland A."/>
            <person name="Glavina Del Rio T."/>
            <person name="Nolan M."/>
            <person name="Lucas S."/>
            <person name="Tice H."/>
            <person name="Cheng J.F."/>
            <person name="Han C."/>
            <person name="Detter J.C."/>
            <person name="Bruce D."/>
            <person name="Tapia R."/>
            <person name="Goodwin L."/>
            <person name="Pitluck S."/>
            <person name="Liolios K."/>
            <person name="Ivanova N."/>
            <person name="Mavromatis K."/>
            <person name="Ovchinnikova G."/>
            <person name="Pati A."/>
            <person name="Chen A."/>
            <person name="Palaniappan K."/>
            <person name="Land M."/>
            <person name="Hauser L."/>
            <person name="Chang Y.J."/>
            <person name="Jeffries C.D."/>
            <person name="Spring S."/>
            <person name="Rohde M."/>
            <person name="Goker M."/>
            <person name="Bristow J."/>
            <person name="Eisen J.A."/>
            <person name="Markowitz V."/>
            <person name="Hugenholtz P."/>
            <person name="Kyrpides N.C."/>
            <person name="Klenk H.P."/>
        </authorList>
    </citation>
    <scope>NUCLEOTIDE SEQUENCE [LARGE SCALE GENOMIC DNA]</scope>
    <source>
        <strain evidence="4">DSM 12261 / ALA-1</strain>
    </source>
</reference>
<evidence type="ECO:0000256" key="2">
    <source>
        <dbReference type="HAMAP-Rule" id="MF_01477"/>
    </source>
</evidence>
<dbReference type="Proteomes" id="UP000002366">
    <property type="component" value="Chromosome"/>
</dbReference>
<dbReference type="GO" id="GO:0042256">
    <property type="term" value="P:cytosolic ribosome assembly"/>
    <property type="evidence" value="ECO:0007669"/>
    <property type="project" value="UniProtKB-UniRule"/>
</dbReference>
<gene>
    <name evidence="2" type="primary">rsfS</name>
    <name evidence="3" type="ordered locus">Amico_0840</name>
</gene>
<dbReference type="GO" id="GO:0043023">
    <property type="term" value="F:ribosomal large subunit binding"/>
    <property type="evidence" value="ECO:0007669"/>
    <property type="project" value="TreeGrafter"/>
</dbReference>
<dbReference type="Pfam" id="PF02410">
    <property type="entry name" value="RsfS"/>
    <property type="match status" value="1"/>
</dbReference>
<organism evidence="3 4">
    <name type="scientific">Aminobacterium colombiense (strain DSM 12261 / ALA-1)</name>
    <dbReference type="NCBI Taxonomy" id="572547"/>
    <lineage>
        <taxon>Bacteria</taxon>
        <taxon>Thermotogati</taxon>
        <taxon>Synergistota</taxon>
        <taxon>Synergistia</taxon>
        <taxon>Synergistales</taxon>
        <taxon>Aminobacteriaceae</taxon>
        <taxon>Aminobacterium</taxon>
    </lineage>
</organism>
<dbReference type="RefSeq" id="WP_013048238.1">
    <property type="nucleotide sequence ID" value="NC_014011.1"/>
</dbReference>
<dbReference type="HAMAP" id="MF_01477">
    <property type="entry name" value="Iojap_RsfS"/>
    <property type="match status" value="1"/>
</dbReference>
<dbReference type="eggNOG" id="COG0799">
    <property type="taxonomic scope" value="Bacteria"/>
</dbReference>
<evidence type="ECO:0000256" key="1">
    <source>
        <dbReference type="ARBA" id="ARBA00010574"/>
    </source>
</evidence>
<keyword evidence="2" id="KW-0810">Translation regulation</keyword>
<dbReference type="EMBL" id="CP001997">
    <property type="protein sequence ID" value="ADE56972.1"/>
    <property type="molecule type" value="Genomic_DNA"/>
</dbReference>
<sequence length="119" mass="13483">MSDKKELVNQYMFLLDALADKRGLDITLMDLGEKSTISDTFILVTANSDIHMGTLLNATEEALDKKGVSSIIEGRNSTQWCLIDAGNIVIHIFSRKGREFYHLEKVWGDCPSYSYEYLD</sequence>
<dbReference type="GO" id="GO:0005737">
    <property type="term" value="C:cytoplasm"/>
    <property type="evidence" value="ECO:0007669"/>
    <property type="project" value="UniProtKB-SubCell"/>
</dbReference>
<dbReference type="InterPro" id="IPR043519">
    <property type="entry name" value="NT_sf"/>
</dbReference>
<dbReference type="PANTHER" id="PTHR21043:SF0">
    <property type="entry name" value="MITOCHONDRIAL ASSEMBLY OF RIBOSOMAL LARGE SUBUNIT PROTEIN 1"/>
    <property type="match status" value="1"/>
</dbReference>
<dbReference type="PANTHER" id="PTHR21043">
    <property type="entry name" value="IOJAP SUPERFAMILY ORTHOLOG"/>
    <property type="match status" value="1"/>
</dbReference>
<dbReference type="STRING" id="572547.Amico_0840"/>
<keyword evidence="4" id="KW-1185">Reference proteome</keyword>